<sequence length="318" mass="35589">MGSKRLIVIITTLFMAALSPEGQRRWEADTPAVPQAVAGAQETGGEMDGGGFQQGRALSSEELLSIMEAAAGHQFETYTYVDMNHDGAAEMIGTYCGDRERYTTWYCSSDGSICKLVHQNDDWMDGCVIELLDLGQETHVVLNAYRMMGTGKNYTILALRDNGISCILSNRYGYVRMDEHGDITLDVEAYDGLYDPEIDSLIMHTWKDTYLYFDGKTYKEFGAARMPESAFLEFAGAAERKGGIEQELTQTDTVDIEYSYFIRANGILHVQCAVHNVSRQISYRYYTLRYSGRQLVGGLGEAGYGQMDSQFSDLEVIY</sequence>
<evidence type="ECO:0000313" key="1">
    <source>
        <dbReference type="EMBL" id="SEU11577.1"/>
    </source>
</evidence>
<protein>
    <submittedName>
        <fullName evidence="1">Uncharacterized protein</fullName>
    </submittedName>
</protein>
<evidence type="ECO:0000313" key="2">
    <source>
        <dbReference type="Proteomes" id="UP000198508"/>
    </source>
</evidence>
<accession>A0A1I0JPJ9</accession>
<gene>
    <name evidence="1" type="ORF">SAMN05216313_13254</name>
</gene>
<dbReference type="STRING" id="460384.SAMN05216313_13254"/>
<keyword evidence="2" id="KW-1185">Reference proteome</keyword>
<dbReference type="Proteomes" id="UP000198508">
    <property type="component" value="Unassembled WGS sequence"/>
</dbReference>
<dbReference type="RefSeq" id="WP_092369527.1">
    <property type="nucleotide sequence ID" value="NZ_DAINWJ010000300.1"/>
</dbReference>
<name>A0A1I0JPJ9_9FIRM</name>
<dbReference type="AlphaFoldDB" id="A0A1I0JPJ9"/>
<proteinExistence type="predicted"/>
<dbReference type="EMBL" id="FOIM01000032">
    <property type="protein sequence ID" value="SEU11577.1"/>
    <property type="molecule type" value="Genomic_DNA"/>
</dbReference>
<dbReference type="GeneID" id="93277375"/>
<organism evidence="1 2">
    <name type="scientific">Enterocloster lavalensis</name>
    <dbReference type="NCBI Taxonomy" id="460384"/>
    <lineage>
        <taxon>Bacteria</taxon>
        <taxon>Bacillati</taxon>
        <taxon>Bacillota</taxon>
        <taxon>Clostridia</taxon>
        <taxon>Lachnospirales</taxon>
        <taxon>Lachnospiraceae</taxon>
        <taxon>Enterocloster</taxon>
    </lineage>
</organism>
<reference evidence="2" key="1">
    <citation type="submission" date="2016-10" db="EMBL/GenBank/DDBJ databases">
        <authorList>
            <person name="Varghese N."/>
            <person name="Submissions S."/>
        </authorList>
    </citation>
    <scope>NUCLEOTIDE SEQUENCE [LARGE SCALE GENOMIC DNA]</scope>
    <source>
        <strain evidence="2">NLAE-zl-G277</strain>
    </source>
</reference>